<gene>
    <name evidence="1" type="ORF">ENS59_01555</name>
</gene>
<reference evidence="1" key="1">
    <citation type="journal article" date="2020" name="mSystems">
        <title>Genome- and Community-Level Interaction Insights into Carbon Utilization and Element Cycling Functions of Hydrothermarchaeota in Hydrothermal Sediment.</title>
        <authorList>
            <person name="Zhou Z."/>
            <person name="Liu Y."/>
            <person name="Xu W."/>
            <person name="Pan J."/>
            <person name="Luo Z.H."/>
            <person name="Li M."/>
        </authorList>
    </citation>
    <scope>NUCLEOTIDE SEQUENCE [LARGE SCALE GENOMIC DNA]</scope>
    <source>
        <strain evidence="1">SpSt-503</strain>
    </source>
</reference>
<evidence type="ECO:0000313" key="1">
    <source>
        <dbReference type="EMBL" id="HFH28189.1"/>
    </source>
</evidence>
<sequence>MREEYDFEDSIKNPYIPKLKKPITIRLDNETIVYFKKLARDSGIPYQTLMNYFLTQCNCSCNMRIHRHRA</sequence>
<accession>A0A7C3EJ35</accession>
<dbReference type="Pfam" id="PF14384">
    <property type="entry name" value="BrnA_antitoxin"/>
    <property type="match status" value="1"/>
</dbReference>
<organism evidence="1">
    <name type="scientific">Gracilinema caldarium</name>
    <dbReference type="NCBI Taxonomy" id="215591"/>
    <lineage>
        <taxon>Bacteria</taxon>
        <taxon>Pseudomonadati</taxon>
        <taxon>Spirochaetota</taxon>
        <taxon>Spirochaetia</taxon>
        <taxon>Spirochaetales</taxon>
        <taxon>Breznakiellaceae</taxon>
        <taxon>Gracilinema</taxon>
    </lineage>
</organism>
<dbReference type="AlphaFoldDB" id="A0A7C3EJ35"/>
<protein>
    <submittedName>
        <fullName evidence="1">Antitoxin</fullName>
    </submittedName>
</protein>
<name>A0A7C3EJ35_9SPIR</name>
<proteinExistence type="predicted"/>
<dbReference type="InterPro" id="IPR025528">
    <property type="entry name" value="BrnA_antitoxin"/>
</dbReference>
<comment type="caution">
    <text evidence="1">The sequence shown here is derived from an EMBL/GenBank/DDBJ whole genome shotgun (WGS) entry which is preliminary data.</text>
</comment>
<dbReference type="EMBL" id="DSVL01000048">
    <property type="protein sequence ID" value="HFH28189.1"/>
    <property type="molecule type" value="Genomic_DNA"/>
</dbReference>